<organism evidence="1 2">
    <name type="scientific">Thiohalorhabdus denitrificans</name>
    <dbReference type="NCBI Taxonomy" id="381306"/>
    <lineage>
        <taxon>Bacteria</taxon>
        <taxon>Pseudomonadati</taxon>
        <taxon>Pseudomonadota</taxon>
        <taxon>Gammaproteobacteria</taxon>
        <taxon>Thiohalorhabdales</taxon>
        <taxon>Thiohalorhabdaceae</taxon>
        <taxon>Thiohalorhabdus</taxon>
    </lineage>
</organism>
<gene>
    <name evidence="1" type="ORF">SAMN05661077_0542</name>
</gene>
<name>A0A1G5ATS8_9GAMM</name>
<protein>
    <submittedName>
        <fullName evidence="1">Arylsulfotransferase (ASST)</fullName>
    </submittedName>
</protein>
<dbReference type="SUPFAM" id="SSF63829">
    <property type="entry name" value="Calcium-dependent phosphotriesterase"/>
    <property type="match status" value="1"/>
</dbReference>
<dbReference type="InterPro" id="IPR053143">
    <property type="entry name" value="Arylsulfate_ST"/>
</dbReference>
<dbReference type="EMBL" id="FMUN01000001">
    <property type="protein sequence ID" value="SCX81305.1"/>
    <property type="molecule type" value="Genomic_DNA"/>
</dbReference>
<dbReference type="GO" id="GO:0016740">
    <property type="term" value="F:transferase activity"/>
    <property type="evidence" value="ECO:0007669"/>
    <property type="project" value="UniProtKB-KW"/>
</dbReference>
<proteinExistence type="predicted"/>
<dbReference type="PANTHER" id="PTHR35340">
    <property type="entry name" value="PQQ ENZYME REPEAT PROTEIN-RELATED"/>
    <property type="match status" value="1"/>
</dbReference>
<keyword evidence="1" id="KW-0808">Transferase</keyword>
<keyword evidence="2" id="KW-1185">Reference proteome</keyword>
<dbReference type="Gene3D" id="2.130.10.10">
    <property type="entry name" value="YVTN repeat-like/Quinoprotein amine dehydrogenase"/>
    <property type="match status" value="1"/>
</dbReference>
<evidence type="ECO:0000313" key="2">
    <source>
        <dbReference type="Proteomes" id="UP000183104"/>
    </source>
</evidence>
<dbReference type="InterPro" id="IPR015943">
    <property type="entry name" value="WD40/YVTN_repeat-like_dom_sf"/>
</dbReference>
<dbReference type="OrthoDB" id="264813at2"/>
<dbReference type="InterPro" id="IPR039535">
    <property type="entry name" value="ASST-like"/>
</dbReference>
<reference evidence="2" key="1">
    <citation type="submission" date="2016-10" db="EMBL/GenBank/DDBJ databases">
        <authorList>
            <person name="Varghese N."/>
        </authorList>
    </citation>
    <scope>NUCLEOTIDE SEQUENCE [LARGE SCALE GENOMIC DNA]</scope>
    <source>
        <strain evidence="2">HL 19</strain>
    </source>
</reference>
<dbReference type="RefSeq" id="WP_054966323.1">
    <property type="nucleotide sequence ID" value="NZ_FMUN01000001.1"/>
</dbReference>
<sequence length="457" mass="51226">MDANKVFFGLFLSSLVFLAFVGGSLATVAEVFPAEYIRNAYRAANAFALKSTSQGSPYWSDLWMPTRTSKQGVVAHDPDRARQGLTLFTSGHGPKAYLLDMDGEVVHSWERPFSEVWDDTSTVADPVPDSHTYFRKARVFPDGDLLAIYIGVGDTPWGYGMVRLDRDARVIWKNLDRFHHDFAVAEDGRIFGLTHAFRREKLEEVDHIKPPFLEDSLAVLSPEGETTKKISLVEAFNASEEYRRLLWRIPYYSLEDPLHTNGVDYLDEEAAERLSRKVPEAAEGQVLLSFRELAGGALALLDPETEEVVWALRGPWLSQHDPDILPNGNLLLFDNRGHFGPGDRSRIAEVDPSTGGVVWAFSGDEERPLESRIRGAQQPLDNGNILITESNGGRLLEITPDGEVVWEYVNPRRAMDEDGKSFTPVVSWGQRVTPEYLSSGFRDQFGDKRLVKGQGLQ</sequence>
<dbReference type="PANTHER" id="PTHR35340:SF5">
    <property type="entry name" value="ASST-DOMAIN-CONTAINING PROTEIN"/>
    <property type="match status" value="1"/>
</dbReference>
<dbReference type="AlphaFoldDB" id="A0A1G5ATS8"/>
<dbReference type="Pfam" id="PF14269">
    <property type="entry name" value="Arylsulfotran_2"/>
    <property type="match status" value="1"/>
</dbReference>
<accession>A0A1G5ATS8</accession>
<dbReference type="Proteomes" id="UP000183104">
    <property type="component" value="Unassembled WGS sequence"/>
</dbReference>
<evidence type="ECO:0000313" key="1">
    <source>
        <dbReference type="EMBL" id="SCX81305.1"/>
    </source>
</evidence>